<dbReference type="AlphaFoldDB" id="A0AA40AKV5"/>
<dbReference type="Proteomes" id="UP001172101">
    <property type="component" value="Unassembled WGS sequence"/>
</dbReference>
<keyword evidence="2" id="KW-1185">Reference proteome</keyword>
<comment type="caution">
    <text evidence="1">The sequence shown here is derived from an EMBL/GenBank/DDBJ whole genome shotgun (WGS) entry which is preliminary data.</text>
</comment>
<gene>
    <name evidence="1" type="ORF">B0T26DRAFT_302430</name>
</gene>
<accession>A0AA40AKV5</accession>
<evidence type="ECO:0000313" key="1">
    <source>
        <dbReference type="EMBL" id="KAK0717703.1"/>
    </source>
</evidence>
<evidence type="ECO:0000313" key="2">
    <source>
        <dbReference type="Proteomes" id="UP001172101"/>
    </source>
</evidence>
<reference evidence="1" key="1">
    <citation type="submission" date="2023-06" db="EMBL/GenBank/DDBJ databases">
        <title>Genome-scale phylogeny and comparative genomics of the fungal order Sordariales.</title>
        <authorList>
            <consortium name="Lawrence Berkeley National Laboratory"/>
            <person name="Hensen N."/>
            <person name="Bonometti L."/>
            <person name="Westerberg I."/>
            <person name="Brannstrom I.O."/>
            <person name="Guillou S."/>
            <person name="Cros-Aarteil S."/>
            <person name="Calhoun S."/>
            <person name="Haridas S."/>
            <person name="Kuo A."/>
            <person name="Mondo S."/>
            <person name="Pangilinan J."/>
            <person name="Riley R."/>
            <person name="LaButti K."/>
            <person name="Andreopoulos B."/>
            <person name="Lipzen A."/>
            <person name="Chen C."/>
            <person name="Yanf M."/>
            <person name="Daum C."/>
            <person name="Ng V."/>
            <person name="Clum A."/>
            <person name="Steindorff A."/>
            <person name="Ohm R."/>
            <person name="Martin F."/>
            <person name="Silar P."/>
            <person name="Natvig D."/>
            <person name="Lalanne C."/>
            <person name="Gautier V."/>
            <person name="Ament-velasquez S.L."/>
            <person name="Kruys A."/>
            <person name="Hutchinson M.I."/>
            <person name="Powell A.J."/>
            <person name="Barry K."/>
            <person name="Miller A.N."/>
            <person name="Grigoriev I.V."/>
            <person name="Debuchy R."/>
            <person name="Gladieux P."/>
            <person name="Thoren M.H."/>
            <person name="Johannesson H."/>
        </authorList>
    </citation>
    <scope>NUCLEOTIDE SEQUENCE</scope>
    <source>
        <strain evidence="1">SMH2392-1A</strain>
    </source>
</reference>
<name>A0AA40AKV5_9PEZI</name>
<sequence length="131" mass="14567">MQAASSTCLACKALFSYFKLRFLVADSQILYNTMGTALILQISSIGTTELFELFRSSPVLTMALPEGQLWPLVRTALPLRPEFSLPDARSRIASWLHDCQSNHPNCGRDAPSVMPTRVIAHARHSYWSGRG</sequence>
<protein>
    <submittedName>
        <fullName evidence="1">Uncharacterized protein</fullName>
    </submittedName>
</protein>
<proteinExistence type="predicted"/>
<dbReference type="RefSeq" id="XP_060296496.1">
    <property type="nucleotide sequence ID" value="XM_060434263.1"/>
</dbReference>
<dbReference type="GeneID" id="85317533"/>
<dbReference type="EMBL" id="JAUIRO010000004">
    <property type="protein sequence ID" value="KAK0717703.1"/>
    <property type="molecule type" value="Genomic_DNA"/>
</dbReference>
<organism evidence="1 2">
    <name type="scientific">Lasiosphaeria miniovina</name>
    <dbReference type="NCBI Taxonomy" id="1954250"/>
    <lineage>
        <taxon>Eukaryota</taxon>
        <taxon>Fungi</taxon>
        <taxon>Dikarya</taxon>
        <taxon>Ascomycota</taxon>
        <taxon>Pezizomycotina</taxon>
        <taxon>Sordariomycetes</taxon>
        <taxon>Sordariomycetidae</taxon>
        <taxon>Sordariales</taxon>
        <taxon>Lasiosphaeriaceae</taxon>
        <taxon>Lasiosphaeria</taxon>
    </lineage>
</organism>